<dbReference type="OrthoDB" id="666059at2"/>
<keyword evidence="2" id="KW-0472">Membrane</keyword>
<dbReference type="KEGG" id="kan:IMCC3317_33860"/>
<gene>
    <name evidence="3" type="ORF">IMCC3317_33860</name>
</gene>
<feature type="transmembrane region" description="Helical" evidence="2">
    <location>
        <begin position="362"/>
        <end position="382"/>
    </location>
</feature>
<dbReference type="Pfam" id="PF10101">
    <property type="entry name" value="DUF2339"/>
    <property type="match status" value="1"/>
</dbReference>
<accession>A0A7L4ZMR6</accession>
<feature type="transmembrane region" description="Helical" evidence="2">
    <location>
        <begin position="572"/>
        <end position="589"/>
    </location>
</feature>
<evidence type="ECO:0000256" key="2">
    <source>
        <dbReference type="SAM" id="Phobius"/>
    </source>
</evidence>
<feature type="transmembrane region" description="Helical" evidence="2">
    <location>
        <begin position="710"/>
        <end position="729"/>
    </location>
</feature>
<feature type="transmembrane region" description="Helical" evidence="2">
    <location>
        <begin position="443"/>
        <end position="461"/>
    </location>
</feature>
<keyword evidence="4" id="KW-1185">Reference proteome</keyword>
<evidence type="ECO:0000256" key="1">
    <source>
        <dbReference type="SAM" id="Coils"/>
    </source>
</evidence>
<feature type="transmembrane region" description="Helical" evidence="2">
    <location>
        <begin position="517"/>
        <end position="536"/>
    </location>
</feature>
<feature type="transmembrane region" description="Helical" evidence="2">
    <location>
        <begin position="146"/>
        <end position="164"/>
    </location>
</feature>
<dbReference type="PANTHER" id="PTHR38434">
    <property type="entry name" value="BLL2549 PROTEIN"/>
    <property type="match status" value="1"/>
</dbReference>
<keyword evidence="1" id="KW-0175">Coiled coil</keyword>
<feature type="transmembrane region" description="Helical" evidence="2">
    <location>
        <begin position="391"/>
        <end position="409"/>
    </location>
</feature>
<evidence type="ECO:0008006" key="5">
    <source>
        <dbReference type="Google" id="ProtNLM"/>
    </source>
</evidence>
<feature type="transmembrane region" description="Helical" evidence="2">
    <location>
        <begin position="299"/>
        <end position="322"/>
    </location>
</feature>
<feature type="coiled-coil region" evidence="1">
    <location>
        <begin position="1"/>
        <end position="28"/>
    </location>
</feature>
<feature type="transmembrane region" description="Helical" evidence="2">
    <location>
        <begin position="601"/>
        <end position="622"/>
    </location>
</feature>
<feature type="transmembrane region" description="Helical" evidence="2">
    <location>
        <begin position="117"/>
        <end position="134"/>
    </location>
</feature>
<keyword evidence="2" id="KW-1133">Transmembrane helix</keyword>
<evidence type="ECO:0000313" key="3">
    <source>
        <dbReference type="EMBL" id="QHI38003.1"/>
    </source>
</evidence>
<reference evidence="3 4" key="1">
    <citation type="journal article" date="2013" name="Int. J. Syst. Evol. Microbiol.">
        <title>Kordia antarctica sp. nov., isolated from Antarctic seawater.</title>
        <authorList>
            <person name="Baek K."/>
            <person name="Choi A."/>
            <person name="Kang I."/>
            <person name="Lee K."/>
            <person name="Cho J.C."/>
        </authorList>
    </citation>
    <scope>NUCLEOTIDE SEQUENCE [LARGE SCALE GENOMIC DNA]</scope>
    <source>
        <strain evidence="3 4">IMCC3317</strain>
    </source>
</reference>
<feature type="transmembrane region" description="Helical" evidence="2">
    <location>
        <begin position="226"/>
        <end position="243"/>
    </location>
</feature>
<keyword evidence="2" id="KW-0812">Transmembrane</keyword>
<feature type="transmembrane region" description="Helical" evidence="2">
    <location>
        <begin position="329"/>
        <end position="350"/>
    </location>
</feature>
<feature type="transmembrane region" description="Helical" evidence="2">
    <location>
        <begin position="678"/>
        <end position="698"/>
    </location>
</feature>
<organism evidence="3 4">
    <name type="scientific">Kordia antarctica</name>
    <dbReference type="NCBI Taxonomy" id="1218801"/>
    <lineage>
        <taxon>Bacteria</taxon>
        <taxon>Pseudomonadati</taxon>
        <taxon>Bacteroidota</taxon>
        <taxon>Flavobacteriia</taxon>
        <taxon>Flavobacteriales</taxon>
        <taxon>Flavobacteriaceae</taxon>
        <taxon>Kordia</taxon>
    </lineage>
</organism>
<feature type="transmembrane region" description="Helical" evidence="2">
    <location>
        <begin position="764"/>
        <end position="781"/>
    </location>
</feature>
<feature type="transmembrane region" description="Helical" evidence="2">
    <location>
        <begin position="415"/>
        <end position="431"/>
    </location>
</feature>
<dbReference type="AlphaFoldDB" id="A0A7L4ZMR6"/>
<name>A0A7L4ZMR6_9FLAO</name>
<feature type="transmembrane region" description="Helical" evidence="2">
    <location>
        <begin position="734"/>
        <end position="752"/>
    </location>
</feature>
<feature type="transmembrane region" description="Helical" evidence="2">
    <location>
        <begin position="176"/>
        <end position="196"/>
    </location>
</feature>
<dbReference type="Proteomes" id="UP000464657">
    <property type="component" value="Chromosome"/>
</dbReference>
<feature type="transmembrane region" description="Helical" evidence="2">
    <location>
        <begin position="642"/>
        <end position="666"/>
    </location>
</feature>
<sequence>MQDHSESIQQLLMRLEILSKKQDQFSKEINDLRFQIEILRASKWSAIANESIETAQPIPKESIEVSATAPEEIIESNVKVSAPKIETPTTKPTHIATDKPKNSNQKSDLEKFIGENLLNKIGIIITVIGVSIGVKYSIDNELISPLMRIILGYLSAVALLGFGIKLKKKYENYSAVLVSGSIAIMYFITYAAYYFYGLIPQMPAFILMVLFTVFGVFTAIKYDRQVIAHIGLVGAYAIPFLLSNDSGNVLVLFSYMMIINIGILVIAYKKYWKSLYGSAFGLTWLIYFSWYFSEYSMEAHFGLALLFVTIFFVIFYVMLLAYKVLKKETYSGIDIVLLLLNTFFFYAIGYSILNSHPVGEEFLGVFTLINAGLHSIVCLILFKQKGVDKNLLYLIIGLAITFITIAIPVQLDGNWVTMLWVFEAALLFWIGRTKNKAIYEKLAYPLMLLAFLSIIHDWTTLYPDTYSYTKEAYLTPLFNMNFVNSLFFIAAFGFITKLNFNKEHSSSLKLGKSVAELLSFAIPGILLITIYCAFRVEIESYWNQLYTNSSTTIDSEFGAIKNLNYNLLEFKTTWVINYTLLFLSILSFVNIKKIKNETLGYLNLGLNIFTILVFLTQGLYALSKLRGSYMREALGKYEHVGLYAISIRYISYLFLALMLVVTYTYIRQKFIKKDFKMIFDCILHITILCVLSSELIHWLDLALITKSYKLGLSILWGIYALFVIVLGIWKQKQYLRIGAIGLFGITLVKLFFYDIAHLSTLSKTIVFVSLGVLLLIISFLYNKYKSNIFEEE</sequence>
<dbReference type="RefSeq" id="WP_160130576.1">
    <property type="nucleotide sequence ID" value="NZ_CP019288.1"/>
</dbReference>
<evidence type="ECO:0000313" key="4">
    <source>
        <dbReference type="Proteomes" id="UP000464657"/>
    </source>
</evidence>
<dbReference type="PANTHER" id="PTHR38434:SF1">
    <property type="entry name" value="BLL2549 PROTEIN"/>
    <property type="match status" value="1"/>
</dbReference>
<feature type="transmembrane region" description="Helical" evidence="2">
    <location>
        <begin position="249"/>
        <end position="268"/>
    </location>
</feature>
<dbReference type="EMBL" id="CP019288">
    <property type="protein sequence ID" value="QHI38003.1"/>
    <property type="molecule type" value="Genomic_DNA"/>
</dbReference>
<feature type="transmembrane region" description="Helical" evidence="2">
    <location>
        <begin position="473"/>
        <end position="496"/>
    </location>
</feature>
<protein>
    <recommendedName>
        <fullName evidence="5">DUF2339 domain-containing protein</fullName>
    </recommendedName>
</protein>
<proteinExistence type="predicted"/>
<dbReference type="InterPro" id="IPR019286">
    <property type="entry name" value="DUF2339_TM"/>
</dbReference>
<feature type="transmembrane region" description="Helical" evidence="2">
    <location>
        <begin position="202"/>
        <end position="219"/>
    </location>
</feature>
<feature type="transmembrane region" description="Helical" evidence="2">
    <location>
        <begin position="275"/>
        <end position="293"/>
    </location>
</feature>